<feature type="region of interest" description="Disordered" evidence="1">
    <location>
        <begin position="54"/>
        <end position="127"/>
    </location>
</feature>
<protein>
    <recommendedName>
        <fullName evidence="4">CCHC-type domain-containing protein</fullName>
    </recommendedName>
</protein>
<dbReference type="VEuPathDB" id="FungiDB:RhiirFUN_010374"/>
<evidence type="ECO:0000313" key="3">
    <source>
        <dbReference type="Proteomes" id="UP000232688"/>
    </source>
</evidence>
<dbReference type="VEuPathDB" id="FungiDB:RhiirFUN_025580"/>
<reference evidence="2 3" key="2">
    <citation type="submission" date="2017-10" db="EMBL/GenBank/DDBJ databases">
        <title>Genome analyses suggest a sexual origin of heterokaryosis in a supposedly ancient asexual fungus.</title>
        <authorList>
            <person name="Corradi N."/>
            <person name="Sedzielewska K."/>
            <person name="Noel J."/>
            <person name="Charron P."/>
            <person name="Farinelli L."/>
            <person name="Marton T."/>
            <person name="Kruger M."/>
            <person name="Pelin A."/>
            <person name="Brachmann A."/>
            <person name="Corradi N."/>
        </authorList>
    </citation>
    <scope>NUCLEOTIDE SEQUENCE [LARGE SCALE GENOMIC DNA]</scope>
    <source>
        <strain evidence="2 3">A1</strain>
    </source>
</reference>
<feature type="compositionally biased region" description="Basic residues" evidence="1">
    <location>
        <begin position="54"/>
        <end position="65"/>
    </location>
</feature>
<dbReference type="AlphaFoldDB" id="A0A2N0QVE4"/>
<feature type="compositionally biased region" description="Polar residues" evidence="1">
    <location>
        <begin position="96"/>
        <end position="122"/>
    </location>
</feature>
<dbReference type="VEuPathDB" id="FungiDB:RhiirA1_504691"/>
<reference evidence="2 3" key="1">
    <citation type="submission" date="2017-10" db="EMBL/GenBank/DDBJ databases">
        <title>Extensive intraspecific genome diversity in a model arbuscular mycorrhizal fungus.</title>
        <authorList>
            <person name="Chen E.C.H."/>
            <person name="Morin E."/>
            <person name="Baudet D."/>
            <person name="Noel J."/>
            <person name="Ndikumana S."/>
            <person name="Charron P."/>
            <person name="St-Onge C."/>
            <person name="Giorgi J."/>
            <person name="Grigoriev I.V."/>
            <person name="Roux C."/>
            <person name="Martin F.M."/>
            <person name="Corradi N."/>
        </authorList>
    </citation>
    <scope>NUCLEOTIDE SEQUENCE [LARGE SCALE GENOMIC DNA]</scope>
    <source>
        <strain evidence="2 3">A1</strain>
    </source>
</reference>
<accession>A0A2N0QVE4</accession>
<comment type="caution">
    <text evidence="2">The sequence shown here is derived from an EMBL/GenBank/DDBJ whole genome shotgun (WGS) entry which is preliminary data.</text>
</comment>
<feature type="compositionally biased region" description="Polar residues" evidence="1">
    <location>
        <begin position="67"/>
        <end position="86"/>
    </location>
</feature>
<dbReference type="Proteomes" id="UP000232688">
    <property type="component" value="Unassembled WGS sequence"/>
</dbReference>
<evidence type="ECO:0000256" key="1">
    <source>
        <dbReference type="SAM" id="MobiDB-lite"/>
    </source>
</evidence>
<organism evidence="2 3">
    <name type="scientific">Rhizophagus irregularis</name>
    <dbReference type="NCBI Taxonomy" id="588596"/>
    <lineage>
        <taxon>Eukaryota</taxon>
        <taxon>Fungi</taxon>
        <taxon>Fungi incertae sedis</taxon>
        <taxon>Mucoromycota</taxon>
        <taxon>Glomeromycotina</taxon>
        <taxon>Glomeromycetes</taxon>
        <taxon>Glomerales</taxon>
        <taxon>Glomeraceae</taxon>
        <taxon>Rhizophagus</taxon>
    </lineage>
</organism>
<name>A0A2N0QVE4_9GLOM</name>
<sequence>MKKALNLALDLGCENEIIDMINKFINCKKNIIKDANNDENNEENLQILDPIVQKRRGRPPNKRIKSASETNSRHVSTKNSAINPSDPNLYVREVQQHPQQASSSRTPFNVLDTNTSSDFNTQRQERSENTSNWKTYICKVCGEPGHNARTYMFCDSYFNDTPPSDWSYLSFLETLKPVFMSTDQDVSLSENSALRKRYRNVLKRIVSEKRDNEQVKVATSLLQKDETHGIKEFWENINLDKKVARERGDTCDMIYVMPQTDLARRM</sequence>
<gene>
    <name evidence="2" type="ORF">RhiirA1_504691</name>
</gene>
<proteinExistence type="predicted"/>
<dbReference type="EMBL" id="LLXH01002836">
    <property type="protein sequence ID" value="PKC55029.1"/>
    <property type="molecule type" value="Genomic_DNA"/>
</dbReference>
<evidence type="ECO:0008006" key="4">
    <source>
        <dbReference type="Google" id="ProtNLM"/>
    </source>
</evidence>
<evidence type="ECO:0000313" key="2">
    <source>
        <dbReference type="EMBL" id="PKC55029.1"/>
    </source>
</evidence>
<dbReference type="VEuPathDB" id="FungiDB:FUN_016282"/>
<dbReference type="VEuPathDB" id="FungiDB:FUN_006457"/>